<feature type="region of interest" description="Disordered" evidence="1">
    <location>
        <begin position="20"/>
        <end position="46"/>
    </location>
</feature>
<evidence type="ECO:0000313" key="3">
    <source>
        <dbReference type="Proteomes" id="UP000234681"/>
    </source>
</evidence>
<accession>A6HM80</accession>
<reference evidence="3" key="1">
    <citation type="submission" date="2005-09" db="EMBL/GenBank/DDBJ databases">
        <authorList>
            <person name="Mural R.J."/>
            <person name="Li P.W."/>
            <person name="Adams M.D."/>
            <person name="Amanatides P.G."/>
            <person name="Baden-Tillson H."/>
            <person name="Barnstead M."/>
            <person name="Chin S.H."/>
            <person name="Dew I."/>
            <person name="Evans C.A."/>
            <person name="Ferriera S."/>
            <person name="Flanigan M."/>
            <person name="Fosler C."/>
            <person name="Glodek A."/>
            <person name="Gu Z."/>
            <person name="Holt R.A."/>
            <person name="Jennings D."/>
            <person name="Kraft C.L."/>
            <person name="Lu F."/>
            <person name="Nguyen T."/>
            <person name="Nusskern D.R."/>
            <person name="Pfannkoch C.M."/>
            <person name="Sitter C."/>
            <person name="Sutton G.G."/>
            <person name="Venter J.C."/>
            <person name="Wang Z."/>
            <person name="Woodage T."/>
            <person name="Zheng X.H."/>
            <person name="Zhong F."/>
        </authorList>
    </citation>
    <scope>NUCLEOTIDE SEQUENCE [LARGE SCALE GENOMIC DNA]</scope>
    <source>
        <strain>BN</strain>
        <strain evidence="3">Sprague-Dawley</strain>
    </source>
</reference>
<sequence length="46" mass="4901">MEDLPAIAWIWGAPDYKPRGGTTYNGLGPPPSVTNEETALQGWATA</sequence>
<dbReference type="AlphaFoldDB" id="A6HM80"/>
<dbReference type="Proteomes" id="UP000234681">
    <property type="component" value="Chromosome 3"/>
</dbReference>
<dbReference type="EMBL" id="CH473949">
    <property type="protein sequence ID" value="EDL79131.1"/>
    <property type="molecule type" value="Genomic_DNA"/>
</dbReference>
<evidence type="ECO:0000256" key="1">
    <source>
        <dbReference type="SAM" id="MobiDB-lite"/>
    </source>
</evidence>
<evidence type="ECO:0000313" key="2">
    <source>
        <dbReference type="EMBL" id="EDL79131.1"/>
    </source>
</evidence>
<organism evidence="2 3">
    <name type="scientific">Rattus norvegicus</name>
    <name type="common">Rat</name>
    <dbReference type="NCBI Taxonomy" id="10116"/>
    <lineage>
        <taxon>Eukaryota</taxon>
        <taxon>Metazoa</taxon>
        <taxon>Chordata</taxon>
        <taxon>Craniata</taxon>
        <taxon>Vertebrata</taxon>
        <taxon>Euteleostomi</taxon>
        <taxon>Mammalia</taxon>
        <taxon>Eutheria</taxon>
        <taxon>Euarchontoglires</taxon>
        <taxon>Glires</taxon>
        <taxon>Rodentia</taxon>
        <taxon>Myomorpha</taxon>
        <taxon>Muroidea</taxon>
        <taxon>Muridae</taxon>
        <taxon>Murinae</taxon>
        <taxon>Rattus</taxon>
    </lineage>
</organism>
<gene>
    <name evidence="2" type="ORF">rCG_26494</name>
</gene>
<proteinExistence type="predicted"/>
<name>A6HM80_RAT</name>
<protein>
    <submittedName>
        <fullName evidence="2">RCG26494</fullName>
    </submittedName>
</protein>